<dbReference type="PANTHER" id="PTHR34814:SF1">
    <property type="entry name" value="NITROSOGUANIDINE RESISTANCE PROTEIN SNG1"/>
    <property type="match status" value="1"/>
</dbReference>
<evidence type="ECO:0000256" key="2">
    <source>
        <dbReference type="SAM" id="Phobius"/>
    </source>
</evidence>
<evidence type="ECO:0000256" key="1">
    <source>
        <dbReference type="SAM" id="MobiDB-lite"/>
    </source>
</evidence>
<protein>
    <submittedName>
        <fullName evidence="6">ABC-2 type transporter</fullName>
    </submittedName>
</protein>
<accession>A0A8H7LLU3</accession>
<dbReference type="EMBL" id="CAJMWR010000149">
    <property type="protein sequence ID" value="CAE6350391.1"/>
    <property type="molecule type" value="Genomic_DNA"/>
</dbReference>
<reference evidence="6" key="1">
    <citation type="submission" date="2020-05" db="EMBL/GenBank/DDBJ databases">
        <title>Evolutionary and genomic comparisons of hybrid uninucleate and nonhybrid Rhizoctonia fungi.</title>
        <authorList>
            <person name="Li C."/>
            <person name="Chen X."/>
        </authorList>
    </citation>
    <scope>NUCLEOTIDE SEQUENCE</scope>
    <source>
        <strain evidence="6">AG-1 IA</strain>
    </source>
</reference>
<feature type="transmembrane region" description="Helical" evidence="2">
    <location>
        <begin position="468"/>
        <end position="488"/>
    </location>
</feature>
<keyword evidence="2" id="KW-0812">Transmembrane</keyword>
<feature type="transmembrane region" description="Helical" evidence="2">
    <location>
        <begin position="380"/>
        <end position="400"/>
    </location>
</feature>
<feature type="transmembrane region" description="Helical" evidence="2">
    <location>
        <begin position="343"/>
        <end position="368"/>
    </location>
</feature>
<dbReference type="Proteomes" id="UP000650582">
    <property type="component" value="Unassembled WGS sequence"/>
</dbReference>
<feature type="transmembrane region" description="Helical" evidence="2">
    <location>
        <begin position="412"/>
        <end position="428"/>
    </location>
</feature>
<dbReference type="EMBL" id="JACYCC010000033">
    <property type="protein sequence ID" value="KAF8684007.1"/>
    <property type="molecule type" value="Genomic_DNA"/>
</dbReference>
<feature type="transmembrane region" description="Helical" evidence="2">
    <location>
        <begin position="106"/>
        <end position="125"/>
    </location>
</feature>
<organism evidence="5 7">
    <name type="scientific">Rhizoctonia solani</name>
    <dbReference type="NCBI Taxonomy" id="456999"/>
    <lineage>
        <taxon>Eukaryota</taxon>
        <taxon>Fungi</taxon>
        <taxon>Dikarya</taxon>
        <taxon>Basidiomycota</taxon>
        <taxon>Agaricomycotina</taxon>
        <taxon>Agaricomycetes</taxon>
        <taxon>Cantharellales</taxon>
        <taxon>Ceratobasidiaceae</taxon>
        <taxon>Rhizoctonia</taxon>
    </lineage>
</organism>
<evidence type="ECO:0000313" key="7">
    <source>
        <dbReference type="Proteomes" id="UP000650582"/>
    </source>
</evidence>
<keyword evidence="2" id="KW-1133">Transmembrane helix</keyword>
<feature type="region of interest" description="Disordered" evidence="1">
    <location>
        <begin position="1"/>
        <end position="39"/>
    </location>
</feature>
<name>A0A8H7LLU3_9AGAM</name>
<evidence type="ECO:0000313" key="5">
    <source>
        <dbReference type="EMBL" id="KAF8684007.1"/>
    </source>
</evidence>
<dbReference type="GO" id="GO:0016020">
    <property type="term" value="C:membrane"/>
    <property type="evidence" value="ECO:0007669"/>
    <property type="project" value="TreeGrafter"/>
</dbReference>
<dbReference type="Proteomes" id="UP000663840">
    <property type="component" value="Unassembled WGS sequence"/>
</dbReference>
<feature type="compositionally biased region" description="Basic and acidic residues" evidence="1">
    <location>
        <begin position="21"/>
        <end position="31"/>
    </location>
</feature>
<sequence length="519" mass="58237">MTPKGSPRDLVSEKGPYLHEIPIDEDHDGKTTHSSGASVLSFNMDRNRKDKRGLTFREAPVPRPPTLSRTKTIQIPQSRPKPNHAYLYHLFDPVIEGLLWDYMREVLIVVMMLVVLMWAALPLYWGSLAPGLSHAPNFKAWVVDFDGGPLGALVTESVINSTKVGNRHLDWEVKPASQFSSMQNLAQQVLEEKAWAAITINPGASSTLYIARAYGDYTYDQTTAVTLYIEQARNENAVGQLITPIATELLDKTLREFNARDIAAYIRAIRAHPDAVETSLESPSALAGAWWKTINLRPWNAAVASPMTIIGQIYLTLFAFMLTVMSHRARQRLEAQLTYKSLVMLRIGLPLLAYIPISTSYAMLGLFFRAPFDAKFHSGAGFFVYVAYAYMDICALGLACEAAMSILRPDHMTLFLVSWLVVNISTPIEPPEMQARWYRYAYGMPFYNHASAVRTILFDTKNLLGRNAGVLFGWIGLSVVTISLLVWIKRKLTAKADQLRGLAYDVDRPQEVIWSAEYV</sequence>
<reference evidence="5" key="2">
    <citation type="submission" date="2020-09" db="EMBL/GenBank/DDBJ databases">
        <title>Comparative genome analyses of four rice-infecting Rhizoctonia solani isolates reveal extensive enrichment of homogalacturonan modification genes.</title>
        <authorList>
            <person name="Lee D.-Y."/>
            <person name="Jeon J."/>
            <person name="Kim K.-T."/>
            <person name="Cheong K."/>
            <person name="Song H."/>
            <person name="Choi G."/>
            <person name="Ko J."/>
            <person name="Opiyo S.O."/>
            <person name="Zuo S."/>
            <person name="Madhav S."/>
            <person name="Lee Y.-H."/>
            <person name="Wang G.-L."/>
        </authorList>
    </citation>
    <scope>NUCLEOTIDE SEQUENCE</scope>
    <source>
        <strain evidence="5">AG1-IA YN-7</strain>
    </source>
</reference>
<dbReference type="EMBL" id="CP059670">
    <property type="protein sequence ID" value="QRW25083.1"/>
    <property type="molecule type" value="Genomic_DNA"/>
</dbReference>
<dbReference type="Pfam" id="PF12051">
    <property type="entry name" value="DUF3533"/>
    <property type="match status" value="1"/>
</dbReference>
<dbReference type="AlphaFoldDB" id="A0A8H7LLU3"/>
<feature type="compositionally biased region" description="Basic and acidic residues" evidence="1">
    <location>
        <begin position="1"/>
        <end position="12"/>
    </location>
</feature>
<dbReference type="InterPro" id="IPR022703">
    <property type="entry name" value="DUF3533"/>
</dbReference>
<gene>
    <name evidence="4" type="ORF">RDB_LOCUS8251</name>
    <name evidence="6" type="ORF">RhiXN_07032</name>
    <name evidence="5" type="ORF">RHS04_01686</name>
</gene>
<dbReference type="PANTHER" id="PTHR34814">
    <property type="entry name" value="NITROSOGUANIDINE RESISTANCE PROTEIN SNG1"/>
    <property type="match status" value="1"/>
</dbReference>
<reference evidence="4" key="3">
    <citation type="submission" date="2021-01" db="EMBL/GenBank/DDBJ databases">
        <authorList>
            <person name="Kaushik A."/>
        </authorList>
    </citation>
    <scope>NUCLEOTIDE SEQUENCE</scope>
    <source>
        <strain evidence="4">AG1-1A</strain>
    </source>
</reference>
<dbReference type="InterPro" id="IPR053001">
    <property type="entry name" value="MNNG_permease-like"/>
</dbReference>
<evidence type="ECO:0000313" key="4">
    <source>
        <dbReference type="EMBL" id="CAE6350391.1"/>
    </source>
</evidence>
<feature type="transmembrane region" description="Helical" evidence="2">
    <location>
        <begin position="299"/>
        <end position="322"/>
    </location>
</feature>
<evidence type="ECO:0000259" key="3">
    <source>
        <dbReference type="Pfam" id="PF12051"/>
    </source>
</evidence>
<proteinExistence type="predicted"/>
<evidence type="ECO:0000313" key="6">
    <source>
        <dbReference type="EMBL" id="QRW25083.1"/>
    </source>
</evidence>
<dbReference type="Proteomes" id="UP000650533">
    <property type="component" value="Chromosome 13"/>
</dbReference>
<keyword evidence="2" id="KW-0472">Membrane</keyword>
<feature type="domain" description="DUF3533" evidence="3">
    <location>
        <begin position="110"/>
        <end position="479"/>
    </location>
</feature>